<sequence>MIVFGAPRRYIQGPGVLASIGGELAALGQSAVLIADDRVMALVEREVSASAAEAGVALRALPFAGEITYDEIARLGALIAGDRPAIVIGAGGGKTIDTAKMVARDAGAAFVSVPTVASNDSPTSHIAVIYDADHKIVGVEENKANPDLVLVDTAVIIKAPLALLSAGVGDALVKVFEVEQCIGAGGNNVFGAKSPLSALALARACYDTVRDNLTDAYAAHAAGTPNAAFEALVEAAVLMSGLAFESGGLSVSHGMTRGLSAVPGVARALHGHQVAYGLLVQLELERRDAAFMQDMRAFFRAAQLPLTLAEPRRRPDLQLDDRHDRRTFGSCVPHEEVRPGIDRQGHRRRHPAHRGRLIWRAERRHSRSRAMWPSSPAPVAGSG</sequence>
<dbReference type="InterPro" id="IPR001670">
    <property type="entry name" value="ADH_Fe/GldA"/>
</dbReference>
<dbReference type="PANTHER" id="PTHR43616:SF5">
    <property type="entry name" value="GLYCEROL DEHYDROGENASE 1"/>
    <property type="match status" value="1"/>
</dbReference>
<evidence type="ECO:0000256" key="1">
    <source>
        <dbReference type="ARBA" id="ARBA00022723"/>
    </source>
</evidence>
<feature type="compositionally biased region" description="Basic and acidic residues" evidence="8">
    <location>
        <begin position="332"/>
        <end position="344"/>
    </location>
</feature>
<feature type="domain" description="Alcohol dehydrogenase iron-type/glycerol dehydrogenase GldA" evidence="9">
    <location>
        <begin position="7"/>
        <end position="153"/>
    </location>
</feature>
<dbReference type="EC" id="1.1.1.6" evidence="5"/>
<evidence type="ECO:0000256" key="8">
    <source>
        <dbReference type="SAM" id="MobiDB-lite"/>
    </source>
</evidence>
<dbReference type="Pfam" id="PF00465">
    <property type="entry name" value="Fe-ADH"/>
    <property type="match status" value="1"/>
</dbReference>
<dbReference type="RefSeq" id="WP_268879220.1">
    <property type="nucleotide sequence ID" value="NZ_CP114028.1"/>
</dbReference>
<geneLocation type="plasmid" evidence="10 11">
    <name>unnamed1</name>
</geneLocation>
<dbReference type="InterPro" id="IPR016205">
    <property type="entry name" value="Glycerol_DH"/>
</dbReference>
<comment type="catalytic activity">
    <reaction evidence="7">
        <text>glycerol + NAD(+) = dihydroxyacetone + NADH + H(+)</text>
        <dbReference type="Rhea" id="RHEA:13769"/>
        <dbReference type="ChEBI" id="CHEBI:15378"/>
        <dbReference type="ChEBI" id="CHEBI:16016"/>
        <dbReference type="ChEBI" id="CHEBI:17754"/>
        <dbReference type="ChEBI" id="CHEBI:57540"/>
        <dbReference type="ChEBI" id="CHEBI:57945"/>
        <dbReference type="EC" id="1.1.1.6"/>
    </reaction>
</comment>
<evidence type="ECO:0000256" key="7">
    <source>
        <dbReference type="ARBA" id="ARBA00049006"/>
    </source>
</evidence>
<feature type="region of interest" description="Disordered" evidence="8">
    <location>
        <begin position="332"/>
        <end position="357"/>
    </location>
</feature>
<evidence type="ECO:0000313" key="10">
    <source>
        <dbReference type="EMBL" id="WAP66774.1"/>
    </source>
</evidence>
<dbReference type="Gene3D" id="1.20.1090.10">
    <property type="entry name" value="Dehydroquinate synthase-like - alpha domain"/>
    <property type="match status" value="1"/>
</dbReference>
<evidence type="ECO:0000313" key="11">
    <source>
        <dbReference type="Proteomes" id="UP001164020"/>
    </source>
</evidence>
<feature type="compositionally biased region" description="Basic residues" evidence="8">
    <location>
        <begin position="345"/>
        <end position="357"/>
    </location>
</feature>
<evidence type="ECO:0000259" key="9">
    <source>
        <dbReference type="Pfam" id="PF00465"/>
    </source>
</evidence>
<name>A0ABY7BTQ7_9HYPH</name>
<keyword evidence="1" id="KW-0479">Metal-binding</keyword>
<accession>A0ABY7BTQ7</accession>
<dbReference type="CDD" id="cd08170">
    <property type="entry name" value="GlyDH"/>
    <property type="match status" value="1"/>
</dbReference>
<organism evidence="10 11">
    <name type="scientific">Jiella pelagia</name>
    <dbReference type="NCBI Taxonomy" id="2986949"/>
    <lineage>
        <taxon>Bacteria</taxon>
        <taxon>Pseudomonadati</taxon>
        <taxon>Pseudomonadota</taxon>
        <taxon>Alphaproteobacteria</taxon>
        <taxon>Hyphomicrobiales</taxon>
        <taxon>Aurantimonadaceae</taxon>
        <taxon>Jiella</taxon>
    </lineage>
</organism>
<keyword evidence="11" id="KW-1185">Reference proteome</keyword>
<evidence type="ECO:0000256" key="3">
    <source>
        <dbReference type="ARBA" id="ARBA00023027"/>
    </source>
</evidence>
<dbReference type="PANTHER" id="PTHR43616">
    <property type="entry name" value="GLYCEROL DEHYDROGENASE"/>
    <property type="match status" value="1"/>
</dbReference>
<evidence type="ECO:0000256" key="2">
    <source>
        <dbReference type="ARBA" id="ARBA00023002"/>
    </source>
</evidence>
<evidence type="ECO:0000256" key="4">
    <source>
        <dbReference type="ARBA" id="ARBA00037918"/>
    </source>
</evidence>
<dbReference type="SUPFAM" id="SSF56796">
    <property type="entry name" value="Dehydroquinate synthase-like"/>
    <property type="match status" value="1"/>
</dbReference>
<dbReference type="PIRSF" id="PIRSF000112">
    <property type="entry name" value="Glycerol_dehydrogenase"/>
    <property type="match status" value="1"/>
</dbReference>
<protein>
    <recommendedName>
        <fullName evidence="6">Glycerol dehydrogenase</fullName>
        <ecNumber evidence="5">1.1.1.6</ecNumber>
    </recommendedName>
</protein>
<evidence type="ECO:0000256" key="6">
    <source>
        <dbReference type="ARBA" id="ARBA00040132"/>
    </source>
</evidence>
<reference evidence="10" key="1">
    <citation type="submission" date="2022-12" db="EMBL/GenBank/DDBJ databases">
        <title>Jiella pelagia sp. nov., isolated from phosphonate enriched culture of Northwest Pacific surface seawater.</title>
        <authorList>
            <person name="Shin D.Y."/>
            <person name="Hwang C.Y."/>
        </authorList>
    </citation>
    <scope>NUCLEOTIDE SEQUENCE</scope>
    <source>
        <strain evidence="10">HL-NP1</strain>
        <plasmid evidence="10">unnamed1</plasmid>
    </source>
</reference>
<dbReference type="Proteomes" id="UP001164020">
    <property type="component" value="Plasmid unnamed1"/>
</dbReference>
<keyword evidence="2" id="KW-0560">Oxidoreductase</keyword>
<evidence type="ECO:0000256" key="5">
    <source>
        <dbReference type="ARBA" id="ARBA00039147"/>
    </source>
</evidence>
<dbReference type="EMBL" id="CP114028">
    <property type="protein sequence ID" value="WAP66774.1"/>
    <property type="molecule type" value="Genomic_DNA"/>
</dbReference>
<keyword evidence="3" id="KW-0520">NAD</keyword>
<gene>
    <name evidence="10" type="ORF">OH818_01055</name>
</gene>
<comment type="pathway">
    <text evidence="4">Polyol metabolism; glycerol fermentation; glycerone phosphate from glycerol (oxidative route): step 1/2.</text>
</comment>
<keyword evidence="10" id="KW-0614">Plasmid</keyword>
<dbReference type="Gene3D" id="3.40.50.1970">
    <property type="match status" value="1"/>
</dbReference>
<proteinExistence type="predicted"/>